<dbReference type="NCBIfam" id="NF004516">
    <property type="entry name" value="PRK05858.1"/>
    <property type="match status" value="1"/>
</dbReference>
<dbReference type="AlphaFoldDB" id="A0A9Q0C0V3"/>
<keyword evidence="4" id="KW-0479">Metal-binding</keyword>
<evidence type="ECO:0000256" key="6">
    <source>
        <dbReference type="RuleBase" id="RU362132"/>
    </source>
</evidence>
<feature type="region of interest" description="Disordered" evidence="7">
    <location>
        <begin position="639"/>
        <end position="759"/>
    </location>
</feature>
<dbReference type="OrthoDB" id="16262at2759"/>
<feature type="domain" description="Thiamine pyrophosphate enzyme central" evidence="8">
    <location>
        <begin position="172"/>
        <end position="300"/>
    </location>
</feature>
<dbReference type="PANTHER" id="PTHR18968:SF166">
    <property type="entry name" value="2-HYDROXYACYL-COA LYASE 2"/>
    <property type="match status" value="1"/>
</dbReference>
<dbReference type="GO" id="GO:0050660">
    <property type="term" value="F:flavin adenine dinucleotide binding"/>
    <property type="evidence" value="ECO:0007669"/>
    <property type="project" value="TreeGrafter"/>
</dbReference>
<comment type="similarity">
    <text evidence="3 6">Belongs to the TPP enzyme family.</text>
</comment>
<proteinExistence type="inferred from homology"/>
<comment type="cofactor">
    <cofactor evidence="1">
        <name>Mg(2+)</name>
        <dbReference type="ChEBI" id="CHEBI:18420"/>
    </cofactor>
</comment>
<dbReference type="SUPFAM" id="SSF52518">
    <property type="entry name" value="Thiamin diphosphate-binding fold (THDP-binding)"/>
    <property type="match status" value="2"/>
</dbReference>
<evidence type="ECO:0000256" key="4">
    <source>
        <dbReference type="ARBA" id="ARBA00022723"/>
    </source>
</evidence>
<evidence type="ECO:0000259" key="9">
    <source>
        <dbReference type="Pfam" id="PF02775"/>
    </source>
</evidence>
<reference evidence="11" key="1">
    <citation type="journal article" date="2022" name="Cell">
        <title>Repeat-based holocentromeres influence genome architecture and karyotype evolution.</title>
        <authorList>
            <person name="Hofstatter P.G."/>
            <person name="Thangavel G."/>
            <person name="Lux T."/>
            <person name="Neumann P."/>
            <person name="Vondrak T."/>
            <person name="Novak P."/>
            <person name="Zhang M."/>
            <person name="Costa L."/>
            <person name="Castellani M."/>
            <person name="Scott A."/>
            <person name="Toegelov H."/>
            <person name="Fuchs J."/>
            <person name="Mata-Sucre Y."/>
            <person name="Dias Y."/>
            <person name="Vanzela A.L.L."/>
            <person name="Huettel B."/>
            <person name="Almeida C.C.S."/>
            <person name="Simkova H."/>
            <person name="Souza G."/>
            <person name="Pedrosa-Harand A."/>
            <person name="Macas J."/>
            <person name="Mayer K.F.X."/>
            <person name="Houben A."/>
            <person name="Marques A."/>
        </authorList>
    </citation>
    <scope>NUCLEOTIDE SEQUENCE</scope>
    <source>
        <strain evidence="11">RhyBre1mFocal</strain>
    </source>
</reference>
<dbReference type="InterPro" id="IPR011766">
    <property type="entry name" value="TPP_enzyme_TPP-bd"/>
</dbReference>
<dbReference type="GO" id="GO:0030976">
    <property type="term" value="F:thiamine pyrophosphate binding"/>
    <property type="evidence" value="ECO:0007669"/>
    <property type="project" value="InterPro"/>
</dbReference>
<dbReference type="InterPro" id="IPR045229">
    <property type="entry name" value="TPP_enz"/>
</dbReference>
<dbReference type="InterPro" id="IPR012001">
    <property type="entry name" value="Thiamin_PyroP_enz_TPP-bd_dom"/>
</dbReference>
<name>A0A9Q0C0V3_9POAL</name>
<feature type="domain" description="Thiamine pyrophosphate enzyme TPP-binding" evidence="9">
    <location>
        <begin position="366"/>
        <end position="513"/>
    </location>
</feature>
<dbReference type="GO" id="GO:0009097">
    <property type="term" value="P:isoleucine biosynthetic process"/>
    <property type="evidence" value="ECO:0007669"/>
    <property type="project" value="TreeGrafter"/>
</dbReference>
<keyword evidence="12" id="KW-1185">Reference proteome</keyword>
<dbReference type="EMBL" id="JAMQYH010000029">
    <property type="protein sequence ID" value="KAJ1684423.1"/>
    <property type="molecule type" value="Genomic_DNA"/>
</dbReference>
<dbReference type="SUPFAM" id="SSF52467">
    <property type="entry name" value="DHS-like NAD/FAD-binding domain"/>
    <property type="match status" value="1"/>
</dbReference>
<comment type="cofactor">
    <cofactor evidence="2">
        <name>thiamine diphosphate</name>
        <dbReference type="ChEBI" id="CHEBI:58937"/>
    </cofactor>
</comment>
<evidence type="ECO:0000256" key="2">
    <source>
        <dbReference type="ARBA" id="ARBA00001964"/>
    </source>
</evidence>
<sequence length="835" mass="87883">MFTLSGAHVFPMYDGAVNAGPPMRILDVRHEQTAAFAAEATGKLTRTPGLAVLTAGPGVTNGTSAIAQAQFAGSPMVVLGGRAPQNRWGQGSLQELDQPPIMAPIAKQSRTVATAPEVAAGFDEAFTLAGSSHRGPVFVDVPMDELFGSAEVDRPAAPSRQRTEPDGDRLREIGRLLGEARRPVLILGSDVWLDGAEDAALRLVEGLGLPTITNGMGRGLVPGGHPLLVTKARGAALNGADLVVVVGTPLDFRLGYGVFGGKEEGTSPARVVHVADSAGQVSAHADLAASASGDLTLALDGVRESVEALASRPDWSTWVTELQDSVRAAVERDSALLTATADPIHPARIYGELVPRLAEDAVVIGDGGDFVSFAGKFVEPQRPGGWLDPGPYGCLGAGMGAAIAARLVRPSSQVVLLYGDGAAGMSLMDVDTLVRHDLPVVMVCGNNSAWALEKGPMQMLYGYDVAADLAPATRYDDVVKALGGAGETVTDPAQIGPAMDRAFASGVPYLVNVITDVEAAGGTPVSTRETGEEALGVDDDAGDLAGADQLPAVGGGDREPDQAAVDVQHRRLDLQGAPHRRRREVLDLHAGADAGLAVVEHLGEGRAGRGLAPGEQPWRAQDGQAARPERLGGVVVVHLPGHRGGQSRGDRGHRASVADPDAISPPGHDLGPWASYEEDEEVRHGQDRPQAPRSQEEGRQPRQAGLGSAHEQRGPGPRRPQERDVDRPGRGGARADRRAGAAQHCQPGADRGRDRRPRAVLLVPQPPREAVAVRRSRPYRSSVIVTRTSRMLVSTRSRRPEGATSVQERETSVFTVRSRLYLARHGWQSSRCFSI</sequence>
<dbReference type="CDD" id="cd02004">
    <property type="entry name" value="TPP_BZL_OCoD_HPCL"/>
    <property type="match status" value="1"/>
</dbReference>
<dbReference type="InterPro" id="IPR029061">
    <property type="entry name" value="THDP-binding"/>
</dbReference>
<dbReference type="InterPro" id="IPR000399">
    <property type="entry name" value="TPP-bd_CS"/>
</dbReference>
<dbReference type="Pfam" id="PF02775">
    <property type="entry name" value="TPP_enzyme_C"/>
    <property type="match status" value="1"/>
</dbReference>
<evidence type="ECO:0000259" key="8">
    <source>
        <dbReference type="Pfam" id="PF00205"/>
    </source>
</evidence>
<evidence type="ECO:0000313" key="11">
    <source>
        <dbReference type="EMBL" id="KAJ1684423.1"/>
    </source>
</evidence>
<evidence type="ECO:0000259" key="10">
    <source>
        <dbReference type="Pfam" id="PF02776"/>
    </source>
</evidence>
<dbReference type="GO" id="GO:0003984">
    <property type="term" value="F:acetolactate synthase activity"/>
    <property type="evidence" value="ECO:0007669"/>
    <property type="project" value="TreeGrafter"/>
</dbReference>
<feature type="region of interest" description="Disordered" evidence="7">
    <location>
        <begin position="522"/>
        <end position="560"/>
    </location>
</feature>
<evidence type="ECO:0000256" key="7">
    <source>
        <dbReference type="SAM" id="MobiDB-lite"/>
    </source>
</evidence>
<dbReference type="InterPro" id="IPR012000">
    <property type="entry name" value="Thiamin_PyroP_enz_cen_dom"/>
</dbReference>
<organism evidence="11 12">
    <name type="scientific">Rhynchospora breviuscula</name>
    <dbReference type="NCBI Taxonomy" id="2022672"/>
    <lineage>
        <taxon>Eukaryota</taxon>
        <taxon>Viridiplantae</taxon>
        <taxon>Streptophyta</taxon>
        <taxon>Embryophyta</taxon>
        <taxon>Tracheophyta</taxon>
        <taxon>Spermatophyta</taxon>
        <taxon>Magnoliopsida</taxon>
        <taxon>Liliopsida</taxon>
        <taxon>Poales</taxon>
        <taxon>Cyperaceae</taxon>
        <taxon>Cyperoideae</taxon>
        <taxon>Rhynchosporeae</taxon>
        <taxon>Rhynchospora</taxon>
    </lineage>
</organism>
<evidence type="ECO:0000313" key="12">
    <source>
        <dbReference type="Proteomes" id="UP001151287"/>
    </source>
</evidence>
<feature type="region of interest" description="Disordered" evidence="7">
    <location>
        <begin position="607"/>
        <end position="627"/>
    </location>
</feature>
<dbReference type="GO" id="GO:0009099">
    <property type="term" value="P:L-valine biosynthetic process"/>
    <property type="evidence" value="ECO:0007669"/>
    <property type="project" value="TreeGrafter"/>
</dbReference>
<keyword evidence="5 6" id="KW-0786">Thiamine pyrophosphate</keyword>
<dbReference type="GO" id="GO:0005948">
    <property type="term" value="C:acetolactate synthase complex"/>
    <property type="evidence" value="ECO:0007669"/>
    <property type="project" value="TreeGrafter"/>
</dbReference>
<dbReference type="PROSITE" id="PS00187">
    <property type="entry name" value="TPP_ENZYMES"/>
    <property type="match status" value="1"/>
</dbReference>
<protein>
    <recommendedName>
        <fullName evidence="13">Acetolactate synthase</fullName>
    </recommendedName>
</protein>
<evidence type="ECO:0008006" key="13">
    <source>
        <dbReference type="Google" id="ProtNLM"/>
    </source>
</evidence>
<dbReference type="Pfam" id="PF00205">
    <property type="entry name" value="TPP_enzyme_M"/>
    <property type="match status" value="1"/>
</dbReference>
<feature type="domain" description="Thiamine pyrophosphate enzyme N-terminal TPP-binding" evidence="10">
    <location>
        <begin position="1"/>
        <end position="99"/>
    </location>
</feature>
<gene>
    <name evidence="11" type="ORF">LUZ63_020178</name>
</gene>
<evidence type="ECO:0000256" key="5">
    <source>
        <dbReference type="ARBA" id="ARBA00023052"/>
    </source>
</evidence>
<comment type="caution">
    <text evidence="11">The sequence shown here is derived from an EMBL/GenBank/DDBJ whole genome shotgun (WGS) entry which is preliminary data.</text>
</comment>
<evidence type="ECO:0000256" key="1">
    <source>
        <dbReference type="ARBA" id="ARBA00001946"/>
    </source>
</evidence>
<dbReference type="InterPro" id="IPR029035">
    <property type="entry name" value="DHS-like_NAD/FAD-binding_dom"/>
</dbReference>
<evidence type="ECO:0000256" key="3">
    <source>
        <dbReference type="ARBA" id="ARBA00007812"/>
    </source>
</evidence>
<feature type="compositionally biased region" description="Basic and acidic residues" evidence="7">
    <location>
        <begin position="719"/>
        <end position="739"/>
    </location>
</feature>
<dbReference type="PANTHER" id="PTHR18968">
    <property type="entry name" value="THIAMINE PYROPHOSPHATE ENZYMES"/>
    <property type="match status" value="1"/>
</dbReference>
<dbReference type="GO" id="GO:0000287">
    <property type="term" value="F:magnesium ion binding"/>
    <property type="evidence" value="ECO:0007669"/>
    <property type="project" value="InterPro"/>
</dbReference>
<dbReference type="CDD" id="cd07035">
    <property type="entry name" value="TPP_PYR_POX_like"/>
    <property type="match status" value="1"/>
</dbReference>
<dbReference type="Proteomes" id="UP001151287">
    <property type="component" value="Unassembled WGS sequence"/>
</dbReference>
<accession>A0A9Q0C0V3</accession>
<dbReference type="Pfam" id="PF02776">
    <property type="entry name" value="TPP_enzyme_N"/>
    <property type="match status" value="1"/>
</dbReference>
<dbReference type="Gene3D" id="3.40.50.970">
    <property type="match status" value="2"/>
</dbReference>
<dbReference type="Gene3D" id="3.40.50.1220">
    <property type="entry name" value="TPP-binding domain"/>
    <property type="match status" value="1"/>
</dbReference>